<sequence>MGQSGTGPQECVVLIPQRHTDRVPIPGPPDSTPRRRQRCELAQSQVHRIVGTLPCQSKQEFHHFCGTFSRSDLATFVGKIARFQLHQRMVERGRKHTGVVDSLWAAHTERCGRFYRWLVIFWWTF</sequence>
<gene>
    <name evidence="1" type="ORF">YALI1_B16572g</name>
</gene>
<name>A0A1D8N7J3_YARLL</name>
<dbReference type="VEuPathDB" id="FungiDB:YALI1_B16572g"/>
<proteinExistence type="predicted"/>
<accession>A0A1D8N7J3</accession>
<organism evidence="1 2">
    <name type="scientific">Yarrowia lipolytica</name>
    <name type="common">Candida lipolytica</name>
    <dbReference type="NCBI Taxonomy" id="4952"/>
    <lineage>
        <taxon>Eukaryota</taxon>
        <taxon>Fungi</taxon>
        <taxon>Dikarya</taxon>
        <taxon>Ascomycota</taxon>
        <taxon>Saccharomycotina</taxon>
        <taxon>Dipodascomycetes</taxon>
        <taxon>Dipodascales</taxon>
        <taxon>Dipodascales incertae sedis</taxon>
        <taxon>Yarrowia</taxon>
    </lineage>
</organism>
<protein>
    <submittedName>
        <fullName evidence="1">Uncharacterized protein</fullName>
    </submittedName>
</protein>
<dbReference type="RefSeq" id="XP_068138178.1">
    <property type="nucleotide sequence ID" value="XM_068282077.1"/>
</dbReference>
<dbReference type="GeneID" id="94582726"/>
<evidence type="ECO:0000313" key="1">
    <source>
        <dbReference type="EMBL" id="AOW01606.1"/>
    </source>
</evidence>
<evidence type="ECO:0000313" key="2">
    <source>
        <dbReference type="Proteomes" id="UP000182444"/>
    </source>
</evidence>
<dbReference type="AlphaFoldDB" id="A0A1D8N7J3"/>
<dbReference type="Proteomes" id="UP000182444">
    <property type="component" value="Chromosome 1B"/>
</dbReference>
<reference evidence="1 2" key="1">
    <citation type="journal article" date="2016" name="PLoS ONE">
        <title>Sequence Assembly of Yarrowia lipolytica Strain W29/CLIB89 Shows Transposable Element Diversity.</title>
        <authorList>
            <person name="Magnan C."/>
            <person name="Yu J."/>
            <person name="Chang I."/>
            <person name="Jahn E."/>
            <person name="Kanomata Y."/>
            <person name="Wu J."/>
            <person name="Zeller M."/>
            <person name="Oakes M."/>
            <person name="Baldi P."/>
            <person name="Sandmeyer S."/>
        </authorList>
    </citation>
    <scope>NUCLEOTIDE SEQUENCE [LARGE SCALE GENOMIC DNA]</scope>
    <source>
        <strain evidence="2">CLIB89(W29)</strain>
    </source>
</reference>
<dbReference type="EMBL" id="CP017554">
    <property type="protein sequence ID" value="AOW01606.1"/>
    <property type="molecule type" value="Genomic_DNA"/>
</dbReference>